<evidence type="ECO:0000313" key="9">
    <source>
        <dbReference type="Proteomes" id="UP000053660"/>
    </source>
</evidence>
<proteinExistence type="inferred from homology"/>
<evidence type="ECO:0000313" key="8">
    <source>
        <dbReference type="EMBL" id="KHJ99401.1"/>
    </source>
</evidence>
<accession>A0A0B1TTD0</accession>
<dbReference type="OrthoDB" id="5862608at2759"/>
<keyword evidence="9" id="KW-1185">Reference proteome</keyword>
<keyword evidence="5 6" id="KW-0472">Membrane</keyword>
<dbReference type="EMBL" id="KN549223">
    <property type="protein sequence ID" value="KHJ99401.1"/>
    <property type="molecule type" value="Genomic_DNA"/>
</dbReference>
<evidence type="ECO:0000256" key="6">
    <source>
        <dbReference type="SAM" id="Phobius"/>
    </source>
</evidence>
<feature type="transmembrane region" description="Helical" evidence="6">
    <location>
        <begin position="326"/>
        <end position="348"/>
    </location>
</feature>
<dbReference type="InterPro" id="IPR047574">
    <property type="entry name" value="AD"/>
</dbReference>
<feature type="domain" description="AD" evidence="7">
    <location>
        <begin position="581"/>
        <end position="669"/>
    </location>
</feature>
<comment type="subcellular location">
    <subcellularLocation>
        <location evidence="1">Membrane</location>
        <topology evidence="1">Multi-pass membrane protein</topology>
    </subcellularLocation>
</comment>
<comment type="similarity">
    <text evidence="2">Belongs to the TMEM39 family.</text>
</comment>
<evidence type="ECO:0000259" key="7">
    <source>
        <dbReference type="PROSITE" id="PS52001"/>
    </source>
</evidence>
<feature type="transmembrane region" description="Helical" evidence="6">
    <location>
        <begin position="76"/>
        <end position="95"/>
    </location>
</feature>
<reference evidence="8 9" key="1">
    <citation type="submission" date="2014-03" db="EMBL/GenBank/DDBJ databases">
        <title>Draft genome of the hookworm Oesophagostomum dentatum.</title>
        <authorList>
            <person name="Mitreva M."/>
        </authorList>
    </citation>
    <scope>NUCLEOTIDE SEQUENCE [LARGE SCALE GENOMIC DNA]</scope>
    <source>
        <strain evidence="8 9">OD-Hann</strain>
    </source>
</reference>
<evidence type="ECO:0000256" key="4">
    <source>
        <dbReference type="ARBA" id="ARBA00022989"/>
    </source>
</evidence>
<evidence type="ECO:0000256" key="1">
    <source>
        <dbReference type="ARBA" id="ARBA00004141"/>
    </source>
</evidence>
<dbReference type="PROSITE" id="PS52001">
    <property type="entry name" value="AD"/>
    <property type="match status" value="1"/>
</dbReference>
<dbReference type="Gene3D" id="2.30.30.100">
    <property type="match status" value="1"/>
</dbReference>
<dbReference type="InterPro" id="IPR019397">
    <property type="entry name" value="Uncharacterised_TMEM39"/>
</dbReference>
<sequence>MSDVNLNRQCPGAVHRTHTWGGGGELDVNIAMALNYCIVAHVDSVSSLDDNSTSITGVTVSVHPVWPDMQFTQGELFFECTLFLYSVLALFLQYLNIYKTLWWLPKSYWHYSMKFHLINPYFLSCVGLLLGWRVTKCFWKTITELVATIAADKSTFVQSTLTVIEYAIVKTPLMTLIITSFLFSFSRICHDFPFNSVMYFFHPLILYVVVFYSELVGRWRRFKKAYAEWWNNDIDIAQLIDRSIEPPPAQLDLDSVLHMCSSNPIQIREEVSLLLEDMYLRLKRSLFAGVSTAFLSIFLPCVFVPYKTSLGVPQKVLVDEAWESELCIVVALTAFSLYITYLMPLNYLDLLHRSAVHLGTWDQIEGPKVGQTGQANWAPSPWVSQCLYSEGETVQMPDGRCYKARGSPSLKTVAAEPGCPEHDKFYMFCGRPCTLINGMCIFEGALIVAQFWMLVLTTDWQHIVTLVLLMFANYLLLAKLFKDKLEYKIRMCKINHELKISLSMETTPPLSWIAHPVRVQLVQGGREQVTEGNLYTVDPVTGSLVLMQFRNEKPWKVVWIPREGYTSATMLEESSPHCQRHSVELSDMMSRMFGMRQEEDFDPEELKQRRNRLLSWLRANHVDVKECDDDSLLIFGAARIHPPYTEEACSCDNAIVLRRLRALVGKVPT</sequence>
<keyword evidence="4 6" id="KW-1133">Transmembrane helix</keyword>
<gene>
    <name evidence="8" type="ORF">OESDEN_00639</name>
</gene>
<feature type="transmembrane region" description="Helical" evidence="6">
    <location>
        <begin position="460"/>
        <end position="481"/>
    </location>
</feature>
<evidence type="ECO:0000256" key="3">
    <source>
        <dbReference type="ARBA" id="ARBA00022692"/>
    </source>
</evidence>
<dbReference type="PANTHER" id="PTHR12995">
    <property type="entry name" value="FI21814P1"/>
    <property type="match status" value="1"/>
</dbReference>
<feature type="transmembrane region" description="Helical" evidence="6">
    <location>
        <begin position="115"/>
        <end position="132"/>
    </location>
</feature>
<dbReference type="Pfam" id="PF20417">
    <property type="entry name" value="Gemin6_C"/>
    <property type="match status" value="1"/>
</dbReference>
<feature type="transmembrane region" description="Helical" evidence="6">
    <location>
        <begin position="163"/>
        <end position="185"/>
    </location>
</feature>
<evidence type="ECO:0000256" key="5">
    <source>
        <dbReference type="ARBA" id="ARBA00023136"/>
    </source>
</evidence>
<dbReference type="InterPro" id="IPR046856">
    <property type="entry name" value="Gemin6_C"/>
</dbReference>
<name>A0A0B1TTD0_OESDE</name>
<feature type="transmembrane region" description="Helical" evidence="6">
    <location>
        <begin position="286"/>
        <end position="306"/>
    </location>
</feature>
<dbReference type="AlphaFoldDB" id="A0A0B1TTD0"/>
<organism evidence="8 9">
    <name type="scientific">Oesophagostomum dentatum</name>
    <name type="common">Nodular worm</name>
    <dbReference type="NCBI Taxonomy" id="61180"/>
    <lineage>
        <taxon>Eukaryota</taxon>
        <taxon>Metazoa</taxon>
        <taxon>Ecdysozoa</taxon>
        <taxon>Nematoda</taxon>
        <taxon>Chromadorea</taxon>
        <taxon>Rhabditida</taxon>
        <taxon>Rhabditina</taxon>
        <taxon>Rhabditomorpha</taxon>
        <taxon>Strongyloidea</taxon>
        <taxon>Strongylidae</taxon>
        <taxon>Oesophagostomum</taxon>
    </lineage>
</organism>
<feature type="transmembrane region" description="Helical" evidence="6">
    <location>
        <begin position="434"/>
        <end position="454"/>
    </location>
</feature>
<keyword evidence="3 6" id="KW-0812">Transmembrane</keyword>
<dbReference type="GO" id="GO:0016020">
    <property type="term" value="C:membrane"/>
    <property type="evidence" value="ECO:0007669"/>
    <property type="project" value="UniProtKB-SubCell"/>
</dbReference>
<protein>
    <submittedName>
        <fullName evidence="8">Gemin6 protein</fullName>
    </submittedName>
</protein>
<feature type="transmembrane region" description="Helical" evidence="6">
    <location>
        <begin position="197"/>
        <end position="216"/>
    </location>
</feature>
<dbReference type="Pfam" id="PF10271">
    <property type="entry name" value="Tmp39"/>
    <property type="match status" value="1"/>
</dbReference>
<dbReference type="PANTHER" id="PTHR12995:SF4">
    <property type="entry name" value="FI21814P1"/>
    <property type="match status" value="1"/>
</dbReference>
<evidence type="ECO:0000256" key="2">
    <source>
        <dbReference type="ARBA" id="ARBA00010737"/>
    </source>
</evidence>
<dbReference type="Proteomes" id="UP000053660">
    <property type="component" value="Unassembled WGS sequence"/>
</dbReference>